<name>A0A397S8W6_9GLOM</name>
<comment type="caution">
    <text evidence="2">The sequence shown here is derived from an EMBL/GenBank/DDBJ whole genome shotgun (WGS) entry which is preliminary data.</text>
</comment>
<dbReference type="GO" id="GO:0004672">
    <property type="term" value="F:protein kinase activity"/>
    <property type="evidence" value="ECO:0007669"/>
    <property type="project" value="InterPro"/>
</dbReference>
<evidence type="ECO:0000259" key="1">
    <source>
        <dbReference type="PROSITE" id="PS50011"/>
    </source>
</evidence>
<dbReference type="SUPFAM" id="SSF56112">
    <property type="entry name" value="Protein kinase-like (PK-like)"/>
    <property type="match status" value="1"/>
</dbReference>
<dbReference type="InterPro" id="IPR011009">
    <property type="entry name" value="Kinase-like_dom_sf"/>
</dbReference>
<dbReference type="AlphaFoldDB" id="A0A397S8W6"/>
<dbReference type="OrthoDB" id="2445161at2759"/>
<keyword evidence="3" id="KW-1185">Reference proteome</keyword>
<gene>
    <name evidence="2" type="ORF">C1645_837378</name>
</gene>
<dbReference type="EMBL" id="QKYT01000833">
    <property type="protein sequence ID" value="RIA81196.1"/>
    <property type="molecule type" value="Genomic_DNA"/>
</dbReference>
<dbReference type="Gene3D" id="1.10.510.10">
    <property type="entry name" value="Transferase(Phosphotransferase) domain 1"/>
    <property type="match status" value="1"/>
</dbReference>
<sequence length="73" mass="8341">MSNSRSKVFGIVPYVDPKIFDRKRNSNNQLQTYSLNKKSDVYSTGILLWEISSGRPPFCNEPYDAGLTLEILQ</sequence>
<feature type="domain" description="Protein kinase" evidence="1">
    <location>
        <begin position="1"/>
        <end position="73"/>
    </location>
</feature>
<dbReference type="PROSITE" id="PS50011">
    <property type="entry name" value="PROTEIN_KINASE_DOM"/>
    <property type="match status" value="1"/>
</dbReference>
<proteinExistence type="predicted"/>
<organism evidence="2 3">
    <name type="scientific">Glomus cerebriforme</name>
    <dbReference type="NCBI Taxonomy" id="658196"/>
    <lineage>
        <taxon>Eukaryota</taxon>
        <taxon>Fungi</taxon>
        <taxon>Fungi incertae sedis</taxon>
        <taxon>Mucoromycota</taxon>
        <taxon>Glomeromycotina</taxon>
        <taxon>Glomeromycetes</taxon>
        <taxon>Glomerales</taxon>
        <taxon>Glomeraceae</taxon>
        <taxon>Glomus</taxon>
    </lineage>
</organism>
<protein>
    <recommendedName>
        <fullName evidence="1">Protein kinase domain-containing protein</fullName>
    </recommendedName>
</protein>
<feature type="non-terminal residue" evidence="2">
    <location>
        <position position="73"/>
    </location>
</feature>
<dbReference type="GO" id="GO:0005524">
    <property type="term" value="F:ATP binding"/>
    <property type="evidence" value="ECO:0007669"/>
    <property type="project" value="InterPro"/>
</dbReference>
<dbReference type="InterPro" id="IPR000719">
    <property type="entry name" value="Prot_kinase_dom"/>
</dbReference>
<accession>A0A397S8W6</accession>
<dbReference type="Proteomes" id="UP000265703">
    <property type="component" value="Unassembled WGS sequence"/>
</dbReference>
<evidence type="ECO:0000313" key="3">
    <source>
        <dbReference type="Proteomes" id="UP000265703"/>
    </source>
</evidence>
<evidence type="ECO:0000313" key="2">
    <source>
        <dbReference type="EMBL" id="RIA81196.1"/>
    </source>
</evidence>
<reference evidence="2 3" key="1">
    <citation type="submission" date="2018-06" db="EMBL/GenBank/DDBJ databases">
        <title>Comparative genomics reveals the genomic features of Rhizophagus irregularis, R. cerebriforme, R. diaphanum and Gigaspora rosea, and their symbiotic lifestyle signature.</title>
        <authorList>
            <person name="Morin E."/>
            <person name="San Clemente H."/>
            <person name="Chen E.C.H."/>
            <person name="De La Providencia I."/>
            <person name="Hainaut M."/>
            <person name="Kuo A."/>
            <person name="Kohler A."/>
            <person name="Murat C."/>
            <person name="Tang N."/>
            <person name="Roy S."/>
            <person name="Loubradou J."/>
            <person name="Henrissat B."/>
            <person name="Grigoriev I.V."/>
            <person name="Corradi N."/>
            <person name="Roux C."/>
            <person name="Martin F.M."/>
        </authorList>
    </citation>
    <scope>NUCLEOTIDE SEQUENCE [LARGE SCALE GENOMIC DNA]</scope>
    <source>
        <strain evidence="2 3">DAOM 227022</strain>
    </source>
</reference>